<gene>
    <name evidence="1" type="primary">ABSGL_07099.1 scaffold 8717</name>
</gene>
<sequence length="134" mass="14651">MVQRLVEPGTSFFDDIASGFDGDDRSRSPDPFAWHVSVARLKTYIAGGVCGRAISGPGKVAHQSRELQLLILVGHIVFLGRNEANFLPIYCCTRLSALVQEVMLEYTSDSFAMHVRVDSNCRTSRRGGSSVSSV</sequence>
<dbReference type="Proteomes" id="UP000078561">
    <property type="component" value="Unassembled WGS sequence"/>
</dbReference>
<protein>
    <submittedName>
        <fullName evidence="1">Uncharacterized protein</fullName>
    </submittedName>
</protein>
<dbReference type="AlphaFoldDB" id="A0A168NWY8"/>
<evidence type="ECO:0000313" key="2">
    <source>
        <dbReference type="Proteomes" id="UP000078561"/>
    </source>
</evidence>
<dbReference type="InParanoid" id="A0A168NWY8"/>
<accession>A0A168NWY8</accession>
<name>A0A168NWY8_ABSGL</name>
<dbReference type="EMBL" id="LT553527">
    <property type="protein sequence ID" value="SAM01358.1"/>
    <property type="molecule type" value="Genomic_DNA"/>
</dbReference>
<organism evidence="1">
    <name type="scientific">Absidia glauca</name>
    <name type="common">Pin mould</name>
    <dbReference type="NCBI Taxonomy" id="4829"/>
    <lineage>
        <taxon>Eukaryota</taxon>
        <taxon>Fungi</taxon>
        <taxon>Fungi incertae sedis</taxon>
        <taxon>Mucoromycota</taxon>
        <taxon>Mucoromycotina</taxon>
        <taxon>Mucoromycetes</taxon>
        <taxon>Mucorales</taxon>
        <taxon>Cunninghamellaceae</taxon>
        <taxon>Absidia</taxon>
    </lineage>
</organism>
<proteinExistence type="predicted"/>
<evidence type="ECO:0000313" key="1">
    <source>
        <dbReference type="EMBL" id="SAM01358.1"/>
    </source>
</evidence>
<keyword evidence="2" id="KW-1185">Reference proteome</keyword>
<reference evidence="1" key="1">
    <citation type="submission" date="2016-04" db="EMBL/GenBank/DDBJ databases">
        <authorList>
            <person name="Evans L.H."/>
            <person name="Alamgir A."/>
            <person name="Owens N."/>
            <person name="Weber N.D."/>
            <person name="Virtaneva K."/>
            <person name="Barbian K."/>
            <person name="Babar A."/>
            <person name="Rosenke K."/>
        </authorList>
    </citation>
    <scope>NUCLEOTIDE SEQUENCE [LARGE SCALE GENOMIC DNA]</scope>
    <source>
        <strain evidence="1">CBS 101.48</strain>
    </source>
</reference>